<feature type="domain" description="C3H1-type" evidence="7">
    <location>
        <begin position="71"/>
        <end position="99"/>
    </location>
</feature>
<dbReference type="InterPro" id="IPR036855">
    <property type="entry name" value="Znf_CCCH_sf"/>
</dbReference>
<dbReference type="InterPro" id="IPR057444">
    <property type="entry name" value="Znf-CCCH_AtC3H23-like"/>
</dbReference>
<keyword evidence="3 5" id="KW-0862">Zinc</keyword>
<evidence type="ECO:0000313" key="8">
    <source>
        <dbReference type="EMBL" id="CAL5222184.1"/>
    </source>
</evidence>
<evidence type="ECO:0000256" key="1">
    <source>
        <dbReference type="ARBA" id="ARBA00022723"/>
    </source>
</evidence>
<dbReference type="SUPFAM" id="SSF90229">
    <property type="entry name" value="CCCH zinc finger"/>
    <property type="match status" value="1"/>
</dbReference>
<dbReference type="PROSITE" id="PS50103">
    <property type="entry name" value="ZF_C3H1"/>
    <property type="match status" value="1"/>
</dbReference>
<feature type="region of interest" description="Disordered" evidence="6">
    <location>
        <begin position="553"/>
        <end position="613"/>
    </location>
</feature>
<keyword evidence="9" id="KW-1185">Reference proteome</keyword>
<keyword evidence="4" id="KW-0238">DNA-binding</keyword>
<dbReference type="EMBL" id="CAXHTA020000006">
    <property type="protein sequence ID" value="CAL5222184.1"/>
    <property type="molecule type" value="Genomic_DNA"/>
</dbReference>
<name>A0ABP1FTI7_9CHLO</name>
<sequence>MPEDAPDRTQSEYSNQSSADDENWELFKADDFRMYCMKVLPCSKRFCHDWTVCPYAHPGEKAKRRDPRVHSYTGIACPNMKKDQACVRGDNCPYAHNVFEYWLHPTRYRTQLCNDMEKCNRKICFFAHSPEEVRHPATKPFVPPEALAAATTNATLEAVRKAAADSQKEAASASLVDALLKAHAGDNSQLLAQLENVQGGAVGSSQDSAHLVDALTTLLQSCGLVQSQESRSQSRRRSFSDGIKVGQRPANMPKDDRLDISTIGKCRSDPARMRAGIRQRGRGRHSLDIGRDLKRAPTIDETKPCLPTIESLVSALAGSNDFMANQTSFRQEMPSCSTPFSSPEEMAAYSAGMAAAQQMMISPEDLQQLLQASAATQQPNMDWNANAELIHQLQQMQQSGESAPAWPPVYGQRRRQQAPQNMPLPMHAAASLRAHAALTGEPWLGDGVSTGQQAQQGPSDFETYLQSLPHGDDVWGNTSGMGLGHHGSKAEGPDFMGQAPEHMLYDGRPSMDSRRSSDSHYMTAQEFLPCCEPIDEYNSMRASMDAGMRMSIDSMRSGISPGHTQHGPAGHSPPPADYRSSSLFSHFGSYGGIKNPQAQGENAPYGHQGQEQH</sequence>
<comment type="caution">
    <text evidence="8">The sequence shown here is derived from an EMBL/GenBank/DDBJ whole genome shotgun (WGS) entry which is preliminary data.</text>
</comment>
<dbReference type="PANTHER" id="PTHR14493">
    <property type="entry name" value="UNKEMPT FAMILY MEMBER"/>
    <property type="match status" value="1"/>
</dbReference>
<evidence type="ECO:0000313" key="9">
    <source>
        <dbReference type="Proteomes" id="UP001497392"/>
    </source>
</evidence>
<dbReference type="Pfam" id="PF25512">
    <property type="entry name" value="zf-CCCH_AtC3H23"/>
    <property type="match status" value="1"/>
</dbReference>
<keyword evidence="2 5" id="KW-0863">Zinc-finger</keyword>
<evidence type="ECO:0000256" key="5">
    <source>
        <dbReference type="PROSITE-ProRule" id="PRU00723"/>
    </source>
</evidence>
<evidence type="ECO:0000259" key="7">
    <source>
        <dbReference type="PROSITE" id="PS50103"/>
    </source>
</evidence>
<evidence type="ECO:0000256" key="4">
    <source>
        <dbReference type="ARBA" id="ARBA00023125"/>
    </source>
</evidence>
<evidence type="ECO:0000256" key="6">
    <source>
        <dbReference type="SAM" id="MobiDB-lite"/>
    </source>
</evidence>
<feature type="region of interest" description="Disordered" evidence="6">
    <location>
        <begin position="226"/>
        <end position="256"/>
    </location>
</feature>
<dbReference type="Gene3D" id="3.30.1370.210">
    <property type="match status" value="1"/>
</dbReference>
<proteinExistence type="predicted"/>
<dbReference type="Proteomes" id="UP001497392">
    <property type="component" value="Unassembled WGS sequence"/>
</dbReference>
<dbReference type="InterPro" id="IPR000571">
    <property type="entry name" value="Znf_CCCH"/>
</dbReference>
<dbReference type="SMART" id="SM00356">
    <property type="entry name" value="ZnF_C3H1"/>
    <property type="match status" value="2"/>
</dbReference>
<dbReference type="InterPro" id="IPR045234">
    <property type="entry name" value="Unkempt-like"/>
</dbReference>
<accession>A0ABP1FTI7</accession>
<evidence type="ECO:0000256" key="2">
    <source>
        <dbReference type="ARBA" id="ARBA00022771"/>
    </source>
</evidence>
<protein>
    <submittedName>
        <fullName evidence="8">G4512 protein</fullName>
    </submittedName>
</protein>
<dbReference type="PANTHER" id="PTHR14493:SF50">
    <property type="entry name" value="RING FINGER PROTEIN UNKEMPT"/>
    <property type="match status" value="1"/>
</dbReference>
<gene>
    <name evidence="8" type="primary">g4512</name>
    <name evidence="8" type="ORF">VP750_LOCUS3843</name>
</gene>
<feature type="zinc finger region" description="C3H1-type" evidence="5">
    <location>
        <begin position="71"/>
        <end position="99"/>
    </location>
</feature>
<reference evidence="8 9" key="1">
    <citation type="submission" date="2024-06" db="EMBL/GenBank/DDBJ databases">
        <authorList>
            <person name="Kraege A."/>
            <person name="Thomma B."/>
        </authorList>
    </citation>
    <scope>NUCLEOTIDE SEQUENCE [LARGE SCALE GENOMIC DNA]</scope>
</reference>
<evidence type="ECO:0000256" key="3">
    <source>
        <dbReference type="ARBA" id="ARBA00022833"/>
    </source>
</evidence>
<organism evidence="8 9">
    <name type="scientific">Coccomyxa viridis</name>
    <dbReference type="NCBI Taxonomy" id="1274662"/>
    <lineage>
        <taxon>Eukaryota</taxon>
        <taxon>Viridiplantae</taxon>
        <taxon>Chlorophyta</taxon>
        <taxon>core chlorophytes</taxon>
        <taxon>Trebouxiophyceae</taxon>
        <taxon>Trebouxiophyceae incertae sedis</taxon>
        <taxon>Coccomyxaceae</taxon>
        <taxon>Coccomyxa</taxon>
    </lineage>
</organism>
<keyword evidence="1 5" id="KW-0479">Metal-binding</keyword>